<comment type="caution">
    <text evidence="1">The sequence shown here is derived from an EMBL/GenBank/DDBJ whole genome shotgun (WGS) entry which is preliminary data.</text>
</comment>
<dbReference type="AlphaFoldDB" id="A0A4U1FE79"/>
<proteinExistence type="predicted"/>
<protein>
    <submittedName>
        <fullName evidence="1">Uncharacterized protein</fullName>
    </submittedName>
</protein>
<organism evidence="1 2">
    <name type="scientific">Monodon monoceros</name>
    <name type="common">Narwhal</name>
    <name type="synonym">Ceratodon monodon</name>
    <dbReference type="NCBI Taxonomy" id="40151"/>
    <lineage>
        <taxon>Eukaryota</taxon>
        <taxon>Metazoa</taxon>
        <taxon>Chordata</taxon>
        <taxon>Craniata</taxon>
        <taxon>Vertebrata</taxon>
        <taxon>Euteleostomi</taxon>
        <taxon>Mammalia</taxon>
        <taxon>Eutheria</taxon>
        <taxon>Laurasiatheria</taxon>
        <taxon>Artiodactyla</taxon>
        <taxon>Whippomorpha</taxon>
        <taxon>Cetacea</taxon>
        <taxon>Odontoceti</taxon>
        <taxon>Monodontidae</taxon>
        <taxon>Monodon</taxon>
    </lineage>
</organism>
<evidence type="ECO:0000313" key="2">
    <source>
        <dbReference type="Proteomes" id="UP000308365"/>
    </source>
</evidence>
<accession>A0A4U1FE79</accession>
<sequence>MQTVQHSEQTQNSSHLKEPSTCVTVVEIGSPPILRLPKTFKSFSNDPYRKIPSPEKCSIYLQCIGSLGNTRIFRHILKFLKEKGPEDAFCAVEVTIGKVKKRYRKYLPSGFSAFDNYYTSEVAFCCFSPIRL</sequence>
<name>A0A4U1FE79_MONMO</name>
<dbReference type="Proteomes" id="UP000308365">
    <property type="component" value="Unassembled WGS sequence"/>
</dbReference>
<gene>
    <name evidence="1" type="ORF">EI555_006343</name>
</gene>
<evidence type="ECO:0000313" key="1">
    <source>
        <dbReference type="EMBL" id="TKC48062.1"/>
    </source>
</evidence>
<reference evidence="2" key="1">
    <citation type="journal article" date="2019" name="IScience">
        <title>Narwhal Genome Reveals Long-Term Low Genetic Diversity despite Current Large Abundance Size.</title>
        <authorList>
            <person name="Westbury M.V."/>
            <person name="Petersen B."/>
            <person name="Garde E."/>
            <person name="Heide-Jorgensen M.P."/>
            <person name="Lorenzen E.D."/>
        </authorList>
    </citation>
    <scope>NUCLEOTIDE SEQUENCE [LARGE SCALE GENOMIC DNA]</scope>
</reference>
<dbReference type="EMBL" id="RWIC01000182">
    <property type="protein sequence ID" value="TKC48062.1"/>
    <property type="molecule type" value="Genomic_DNA"/>
</dbReference>